<dbReference type="InterPro" id="IPR000299">
    <property type="entry name" value="FERM_domain"/>
</dbReference>
<feature type="region of interest" description="Disordered" evidence="22">
    <location>
        <begin position="372"/>
        <end position="394"/>
    </location>
</feature>
<dbReference type="InterPro" id="IPR029071">
    <property type="entry name" value="Ubiquitin-like_domsf"/>
</dbReference>
<feature type="region of interest" description="Disordered" evidence="22">
    <location>
        <begin position="692"/>
        <end position="726"/>
    </location>
</feature>
<protein>
    <recommendedName>
        <fullName evidence="5">non-specific protein-tyrosine kinase</fullName>
        <ecNumber evidence="5">2.7.10.2</ecNumber>
    </recommendedName>
</protein>
<dbReference type="SUPFAM" id="SSF54236">
    <property type="entry name" value="Ubiquitin-like"/>
    <property type="match status" value="1"/>
</dbReference>
<evidence type="ECO:0000256" key="19">
    <source>
        <dbReference type="ARBA" id="ARBA00061333"/>
    </source>
</evidence>
<feature type="compositionally biased region" description="Basic and acidic residues" evidence="22">
    <location>
        <begin position="1"/>
        <end position="10"/>
    </location>
</feature>
<dbReference type="InterPro" id="IPR017441">
    <property type="entry name" value="Protein_kinase_ATP_BS"/>
</dbReference>
<dbReference type="EMBL" id="HBUF01342313">
    <property type="protein sequence ID" value="CAG6705248.1"/>
    <property type="molecule type" value="Transcribed_RNA"/>
</dbReference>
<evidence type="ECO:0000256" key="16">
    <source>
        <dbReference type="ARBA" id="ARBA00023137"/>
    </source>
</evidence>
<keyword evidence="21" id="KW-0175">Coiled coil</keyword>
<dbReference type="EMBL" id="HBUF01342317">
    <property type="protein sequence ID" value="CAG6705264.1"/>
    <property type="molecule type" value="Transcribed_RNA"/>
</dbReference>
<dbReference type="InterPro" id="IPR014352">
    <property type="entry name" value="FERM/acyl-CoA-bd_prot_sf"/>
</dbReference>
<evidence type="ECO:0000256" key="22">
    <source>
        <dbReference type="SAM" id="MobiDB-lite"/>
    </source>
</evidence>
<feature type="compositionally biased region" description="Polar residues" evidence="22">
    <location>
        <begin position="968"/>
        <end position="982"/>
    </location>
</feature>
<dbReference type="CDD" id="cd05056">
    <property type="entry name" value="PTKc_FAK"/>
    <property type="match status" value="1"/>
</dbReference>
<feature type="compositionally biased region" description="Basic and acidic residues" evidence="22">
    <location>
        <begin position="882"/>
        <end position="892"/>
    </location>
</feature>
<dbReference type="CDD" id="cd14473">
    <property type="entry name" value="FERM_B-lobe"/>
    <property type="match status" value="1"/>
</dbReference>
<dbReference type="SMART" id="SM00219">
    <property type="entry name" value="TyrKc"/>
    <property type="match status" value="1"/>
</dbReference>
<dbReference type="PANTHER" id="PTHR46221">
    <property type="entry name" value="FERM AND PDZ DOMAIN-CONTAINING PROTEIN FAMILY MEMBER"/>
    <property type="match status" value="1"/>
</dbReference>
<evidence type="ECO:0000313" key="25">
    <source>
        <dbReference type="EMBL" id="CAG6650466.1"/>
    </source>
</evidence>
<reference evidence="25" key="1">
    <citation type="submission" date="2021-05" db="EMBL/GenBank/DDBJ databases">
        <authorList>
            <person name="Alioto T."/>
            <person name="Alioto T."/>
            <person name="Gomez Garrido J."/>
        </authorList>
    </citation>
    <scope>NUCLEOTIDE SEQUENCE</scope>
</reference>
<dbReference type="PRINTS" id="PR00109">
    <property type="entry name" value="TYRKINASE"/>
</dbReference>
<dbReference type="InterPro" id="IPR041784">
    <property type="entry name" value="FAK1/PYK2_FERM_C"/>
</dbReference>
<dbReference type="SMART" id="SM00295">
    <property type="entry name" value="B41"/>
    <property type="match status" value="1"/>
</dbReference>
<dbReference type="FunFam" id="3.30.200.20:FF:000194">
    <property type="entry name" value="protein-tyrosine kinase 2-beta isoform X1"/>
    <property type="match status" value="1"/>
</dbReference>
<evidence type="ECO:0000256" key="8">
    <source>
        <dbReference type="ARBA" id="ARBA00022553"/>
    </source>
</evidence>
<dbReference type="InterPro" id="IPR041390">
    <property type="entry name" value="FADK_N"/>
</dbReference>
<dbReference type="InterPro" id="IPR035963">
    <property type="entry name" value="FERM_2"/>
</dbReference>
<evidence type="ECO:0000256" key="13">
    <source>
        <dbReference type="ARBA" id="ARBA00022949"/>
    </source>
</evidence>
<dbReference type="PANTHER" id="PTHR46221:SF9">
    <property type="entry name" value="NON-SPECIFIC PROTEIN-TYROSINE KINASE"/>
    <property type="match status" value="1"/>
</dbReference>
<evidence type="ECO:0000259" key="23">
    <source>
        <dbReference type="PROSITE" id="PS50011"/>
    </source>
</evidence>
<keyword evidence="15" id="KW-0472">Membrane</keyword>
<dbReference type="PROSITE" id="PS50011">
    <property type="entry name" value="PROTEIN_KINASE_DOM"/>
    <property type="match status" value="1"/>
</dbReference>
<feature type="region of interest" description="Disordered" evidence="22">
    <location>
        <begin position="1"/>
        <end position="41"/>
    </location>
</feature>
<evidence type="ECO:0000256" key="14">
    <source>
        <dbReference type="ARBA" id="ARBA00022999"/>
    </source>
</evidence>
<dbReference type="EMBL" id="HBUF01342315">
    <property type="protein sequence ID" value="CAG6705256.1"/>
    <property type="molecule type" value="Transcribed_RNA"/>
</dbReference>
<dbReference type="GO" id="GO:0007172">
    <property type="term" value="P:signal complex assembly"/>
    <property type="evidence" value="ECO:0007669"/>
    <property type="project" value="InterPro"/>
</dbReference>
<dbReference type="SUPFAM" id="SSF47031">
    <property type="entry name" value="Second domain of FERM"/>
    <property type="match status" value="1"/>
</dbReference>
<dbReference type="Gene3D" id="1.20.80.10">
    <property type="match status" value="1"/>
</dbReference>
<dbReference type="InterPro" id="IPR049385">
    <property type="entry name" value="FAK1-like_FERM_C"/>
</dbReference>
<dbReference type="Gene3D" id="1.20.120.330">
    <property type="entry name" value="Nucleotidyltransferases domain 2"/>
    <property type="match status" value="1"/>
</dbReference>
<feature type="domain" description="Protein kinase" evidence="23">
    <location>
        <begin position="423"/>
        <end position="681"/>
    </location>
</feature>
<evidence type="ECO:0000256" key="21">
    <source>
        <dbReference type="SAM" id="Coils"/>
    </source>
</evidence>
<evidence type="ECO:0000256" key="2">
    <source>
        <dbReference type="ARBA" id="ARBA00004316"/>
    </source>
</evidence>
<feature type="region of interest" description="Disordered" evidence="22">
    <location>
        <begin position="958"/>
        <end position="986"/>
    </location>
</feature>
<dbReference type="InterPro" id="IPR001245">
    <property type="entry name" value="Ser-Thr/Tyr_kinase_cat_dom"/>
</dbReference>
<feature type="coiled-coil region" evidence="21">
    <location>
        <begin position="907"/>
        <end position="934"/>
    </location>
</feature>
<feature type="compositionally biased region" description="Low complexity" evidence="22">
    <location>
        <begin position="701"/>
        <end position="710"/>
    </location>
</feature>
<dbReference type="GO" id="GO:0005925">
    <property type="term" value="C:focal adhesion"/>
    <property type="evidence" value="ECO:0007669"/>
    <property type="project" value="UniProtKB-SubCell"/>
</dbReference>
<accession>A0A8D8RGW7</accession>
<evidence type="ECO:0000256" key="3">
    <source>
        <dbReference type="ARBA" id="ARBA00004413"/>
    </source>
</evidence>
<dbReference type="SUPFAM" id="SSF50729">
    <property type="entry name" value="PH domain-like"/>
    <property type="match status" value="1"/>
</dbReference>
<dbReference type="Pfam" id="PF03623">
    <property type="entry name" value="Focal_AT"/>
    <property type="match status" value="1"/>
</dbReference>
<dbReference type="InterPro" id="IPR000719">
    <property type="entry name" value="Prot_kinase_dom"/>
</dbReference>
<dbReference type="InterPro" id="IPR019748">
    <property type="entry name" value="FERM_central"/>
</dbReference>
<evidence type="ECO:0000256" key="5">
    <source>
        <dbReference type="ARBA" id="ARBA00011903"/>
    </source>
</evidence>
<keyword evidence="14" id="KW-0727">SH2 domain</keyword>
<evidence type="ECO:0000256" key="10">
    <source>
        <dbReference type="ARBA" id="ARBA00022741"/>
    </source>
</evidence>
<keyword evidence="16" id="KW-0829">Tyrosine-protein kinase</keyword>
<dbReference type="PROSITE" id="PS50057">
    <property type="entry name" value="FERM_3"/>
    <property type="match status" value="1"/>
</dbReference>
<dbReference type="GO" id="GO:0030182">
    <property type="term" value="P:neuron differentiation"/>
    <property type="evidence" value="ECO:0007669"/>
    <property type="project" value="UniProtKB-ARBA"/>
</dbReference>
<keyword evidence="10 20" id="KW-0547">Nucleotide-binding</keyword>
<evidence type="ECO:0000256" key="15">
    <source>
        <dbReference type="ARBA" id="ARBA00023136"/>
    </source>
</evidence>
<dbReference type="SUPFAM" id="SSF56112">
    <property type="entry name" value="Protein kinase-like (PK-like)"/>
    <property type="match status" value="1"/>
</dbReference>
<dbReference type="InterPro" id="IPR011009">
    <property type="entry name" value="Kinase-like_dom_sf"/>
</dbReference>
<keyword evidence="8" id="KW-0597">Phosphoprotein</keyword>
<evidence type="ECO:0000256" key="1">
    <source>
        <dbReference type="ARBA" id="ARBA00004246"/>
    </source>
</evidence>
<dbReference type="InterPro" id="IPR005189">
    <property type="entry name" value="Focal_adhesion_kin_target_dom"/>
</dbReference>
<evidence type="ECO:0000256" key="17">
    <source>
        <dbReference type="ARBA" id="ARBA00023273"/>
    </source>
</evidence>
<feature type="region of interest" description="Disordered" evidence="22">
    <location>
        <begin position="859"/>
        <end position="892"/>
    </location>
</feature>
<evidence type="ECO:0000259" key="24">
    <source>
        <dbReference type="PROSITE" id="PS50057"/>
    </source>
</evidence>
<keyword evidence="6" id="KW-1003">Cell membrane</keyword>
<evidence type="ECO:0000256" key="20">
    <source>
        <dbReference type="PROSITE-ProRule" id="PRU10141"/>
    </source>
</evidence>
<dbReference type="CDD" id="cd13190">
    <property type="entry name" value="FERM_C_FAK1"/>
    <property type="match status" value="1"/>
</dbReference>
<keyword evidence="9" id="KW-0808">Transferase</keyword>
<evidence type="ECO:0000256" key="6">
    <source>
        <dbReference type="ARBA" id="ARBA00022475"/>
    </source>
</evidence>
<dbReference type="EMBL" id="HBUF01162487">
    <property type="protein sequence ID" value="CAG6650466.1"/>
    <property type="molecule type" value="Transcribed_RNA"/>
</dbReference>
<feature type="compositionally biased region" description="Polar residues" evidence="22">
    <location>
        <begin position="17"/>
        <end position="32"/>
    </location>
</feature>
<dbReference type="Pfam" id="PF00373">
    <property type="entry name" value="FERM_M"/>
    <property type="match status" value="1"/>
</dbReference>
<dbReference type="InterPro" id="IPR019749">
    <property type="entry name" value="Band_41_domain"/>
</dbReference>
<keyword evidence="13" id="KW-0965">Cell junction</keyword>
<keyword evidence="17" id="KW-0966">Cell projection</keyword>
<dbReference type="EMBL" id="HBUF01342318">
    <property type="protein sequence ID" value="CAG6705268.1"/>
    <property type="molecule type" value="Transcribed_RNA"/>
</dbReference>
<feature type="binding site" evidence="20">
    <location>
        <position position="455"/>
    </location>
    <ligand>
        <name>ATP</name>
        <dbReference type="ChEBI" id="CHEBI:30616"/>
    </ligand>
</feature>
<comment type="subcellular location">
    <subcellularLocation>
        <location evidence="1">Cell junction</location>
        <location evidence="1">Focal adhesion</location>
    </subcellularLocation>
    <subcellularLocation>
        <location evidence="3">Cell membrane</location>
        <topology evidence="3">Peripheral membrane protein</topology>
        <orientation evidence="3">Cytoplasmic side</orientation>
    </subcellularLocation>
    <subcellularLocation>
        <location evidence="2">Cell projection</location>
    </subcellularLocation>
    <subcellularLocation>
        <location evidence="4">Cytoplasm</location>
    </subcellularLocation>
</comment>
<comment type="similarity">
    <text evidence="19">Belongs to the protein kinase superfamily. Tyr protein kinase family. Fes/fps subfamily.</text>
</comment>
<dbReference type="InterPro" id="IPR011993">
    <property type="entry name" value="PH-like_dom_sf"/>
</dbReference>
<sequence>MNYPQCHEKPPMATPCGSPTPSLGRKATNNAGPASLDLLPPSHDAKPISATLKVHMPNGAFNIIKIADAGDVKGLIQLATCRLTACDKSYQYVYAAKIHHIPSKQDIWLHPDSNLTDVIQIYDKIYPIKEWRFDVRIRHIPSDLSDLYEKDKVTFCILYDQVKNDYLLSDLSSCMDPEVGIQLGVLELRHFLKDMPHASLEKKSTLDYLEREVGFHKFLPKHIVSTSKSKTLRKSLQTHFKKIAQLSEKDCIMKFFEILKSQYKFDQELFKCALGSGWSIPVDLVIGPDVGISYVTIRAPEPIKIAEFSAIESIQTIFTQPEGKEKAMLQLRVAGTQEVLIITCPSVSEAQSLAHLVNGYCRLQNNDAKSLWSKKGSRKQSQGEDQQNGGGSLLTEDYSEIVDEEGDYSTPASRNYELTRNQIEIGEKIGDGQFGDVHRGVFRRPDKTVISVAVKTCKGDTDLSTAEKFLEEAYIMQQFEHPHIIKLIGVCSESPIWIVMELAKFGELRSYLQTNKHHLDLATLLKYSYQLSTALSYLESKKFVHRDIAARNVLVSSHTCVKLADFGLSRWVQDQSYYKASKGKLPIKWMSPESINFRRFTTASDVWMFGVCMWEILMLGVKPFQGVKNSEVTAKLDNGERLALPANCPPRLYSLMSQCWSYEPSKRPSFKQIKQVLNEILFEEQHQLEETMRRENRRVMSGSWGSSGSDDPPPPPKPSRFPGAVINNDLISSNSSLGSNTPQTYIVASNHEVLVHLLRENESRGGINPSVYNTPALPNNTLAVDFHKIYNSSDPNNLKSESPAPSLDKSFDLDTNNFSNKLTANKSLPRNFGGGGSLSKFSQAGTKFPDASLVSVLSGSTRDISRRRSSTPSLKDGAGIHQVDDRADEDKSESVLYGDSLVAKNGANTLSDTHVEAEELKKKIKQQIVESEEDGRWLAEEEINLKKRLSIAASLSDSESLDGKGSFTPPQHTHSSNSLERSQTPDERLVVVKKLEPTPTADLDRTNDKVYQCTTTVVKAISDLSKCVQQNLTEHYLELVMRVGAELRNLLTSVDNMVLLFPPSAHKEIEIAHKVLSKDMGELVSCMKNAHNFSNTSLDNVYRKQMLSAAHVLALDAKNLLDVVDSVRMRFPSLRMNSITLNEAEEDPPPPAPESSRGMKSTSCV</sequence>
<dbReference type="GO" id="GO:0042995">
    <property type="term" value="C:cell projection"/>
    <property type="evidence" value="ECO:0007669"/>
    <property type="project" value="UniProtKB-SubCell"/>
</dbReference>
<dbReference type="GO" id="GO:0005737">
    <property type="term" value="C:cytoplasm"/>
    <property type="evidence" value="ECO:0007669"/>
    <property type="project" value="UniProtKB-SubCell"/>
</dbReference>
<organism evidence="25">
    <name type="scientific">Cacopsylla melanoneura</name>
    <dbReference type="NCBI Taxonomy" id="428564"/>
    <lineage>
        <taxon>Eukaryota</taxon>
        <taxon>Metazoa</taxon>
        <taxon>Ecdysozoa</taxon>
        <taxon>Arthropoda</taxon>
        <taxon>Hexapoda</taxon>
        <taxon>Insecta</taxon>
        <taxon>Pterygota</taxon>
        <taxon>Neoptera</taxon>
        <taxon>Paraneoptera</taxon>
        <taxon>Hemiptera</taxon>
        <taxon>Sternorrhyncha</taxon>
        <taxon>Psylloidea</taxon>
        <taxon>Psyllidae</taxon>
        <taxon>Psyllinae</taxon>
        <taxon>Cacopsylla</taxon>
    </lineage>
</organism>
<dbReference type="GO" id="GO:0009887">
    <property type="term" value="P:animal organ morphogenesis"/>
    <property type="evidence" value="ECO:0007669"/>
    <property type="project" value="UniProtKB-ARBA"/>
</dbReference>
<dbReference type="Gene3D" id="3.10.20.90">
    <property type="entry name" value="Phosphatidylinositol 3-kinase Catalytic Subunit, Chain A, domain 1"/>
    <property type="match status" value="1"/>
</dbReference>
<dbReference type="GO" id="GO:0005524">
    <property type="term" value="F:ATP binding"/>
    <property type="evidence" value="ECO:0007669"/>
    <property type="project" value="UniProtKB-UniRule"/>
</dbReference>
<evidence type="ECO:0000256" key="11">
    <source>
        <dbReference type="ARBA" id="ARBA00022777"/>
    </source>
</evidence>
<dbReference type="Gene3D" id="1.10.510.10">
    <property type="entry name" value="Transferase(Phosphotransferase) domain 1"/>
    <property type="match status" value="1"/>
</dbReference>
<feature type="domain" description="FERM" evidence="24">
    <location>
        <begin position="50"/>
        <end position="368"/>
    </location>
</feature>
<dbReference type="EC" id="2.7.10.2" evidence="5"/>
<comment type="catalytic activity">
    <reaction evidence="18">
        <text>L-tyrosyl-[protein] + ATP = O-phospho-L-tyrosyl-[protein] + ADP + H(+)</text>
        <dbReference type="Rhea" id="RHEA:10596"/>
        <dbReference type="Rhea" id="RHEA-COMP:10136"/>
        <dbReference type="Rhea" id="RHEA-COMP:20101"/>
        <dbReference type="ChEBI" id="CHEBI:15378"/>
        <dbReference type="ChEBI" id="CHEBI:30616"/>
        <dbReference type="ChEBI" id="CHEBI:46858"/>
        <dbReference type="ChEBI" id="CHEBI:61978"/>
        <dbReference type="ChEBI" id="CHEBI:456216"/>
        <dbReference type="EC" id="2.7.10.2"/>
    </reaction>
</comment>
<dbReference type="InterPro" id="IPR036137">
    <property type="entry name" value="Focal_adhe_kin_target_dom_sf"/>
</dbReference>
<evidence type="ECO:0000256" key="12">
    <source>
        <dbReference type="ARBA" id="ARBA00022840"/>
    </source>
</evidence>
<dbReference type="Pfam" id="PF07714">
    <property type="entry name" value="PK_Tyr_Ser-Thr"/>
    <property type="match status" value="1"/>
</dbReference>
<dbReference type="Gene3D" id="2.30.29.30">
    <property type="entry name" value="Pleckstrin-homology domain (PH domain)/Phosphotyrosine-binding domain (PTB)"/>
    <property type="match status" value="1"/>
</dbReference>
<dbReference type="SUPFAM" id="SSF68993">
    <property type="entry name" value="FAT domain of focal adhesion kinase"/>
    <property type="match status" value="1"/>
</dbReference>
<dbReference type="Pfam" id="PF18038">
    <property type="entry name" value="FERM_N_2"/>
    <property type="match status" value="1"/>
</dbReference>
<dbReference type="GO" id="GO:0005886">
    <property type="term" value="C:plasma membrane"/>
    <property type="evidence" value="ECO:0007669"/>
    <property type="project" value="UniProtKB-SubCell"/>
</dbReference>
<dbReference type="InterPro" id="IPR020635">
    <property type="entry name" value="Tyr_kinase_cat_dom"/>
</dbReference>
<dbReference type="PROSITE" id="PS00107">
    <property type="entry name" value="PROTEIN_KINASE_ATP"/>
    <property type="match status" value="1"/>
</dbReference>
<name>A0A8D8RGW7_9HEMI</name>
<dbReference type="AlphaFoldDB" id="A0A8D8RGW7"/>
<evidence type="ECO:0000256" key="9">
    <source>
        <dbReference type="ARBA" id="ARBA00022679"/>
    </source>
</evidence>
<evidence type="ECO:0000256" key="7">
    <source>
        <dbReference type="ARBA" id="ARBA00022490"/>
    </source>
</evidence>
<evidence type="ECO:0000256" key="18">
    <source>
        <dbReference type="ARBA" id="ARBA00051245"/>
    </source>
</evidence>
<keyword evidence="12 20" id="KW-0067">ATP-binding</keyword>
<dbReference type="Gene3D" id="3.30.200.20">
    <property type="entry name" value="Phosphorylase Kinase, domain 1"/>
    <property type="match status" value="1"/>
</dbReference>
<dbReference type="InterPro" id="IPR008266">
    <property type="entry name" value="Tyr_kinase_AS"/>
</dbReference>
<evidence type="ECO:0000256" key="4">
    <source>
        <dbReference type="ARBA" id="ARBA00004496"/>
    </source>
</evidence>
<dbReference type="EMBL" id="HBUF01342314">
    <property type="protein sequence ID" value="CAG6705252.1"/>
    <property type="molecule type" value="Transcribed_RNA"/>
</dbReference>
<dbReference type="PROSITE" id="PS00109">
    <property type="entry name" value="PROTEIN_KINASE_TYR"/>
    <property type="match status" value="1"/>
</dbReference>
<feature type="region of interest" description="Disordered" evidence="22">
    <location>
        <begin position="1140"/>
        <end position="1165"/>
    </location>
</feature>
<keyword evidence="11 25" id="KW-0418">Kinase</keyword>
<dbReference type="EMBL" id="HBUF01342319">
    <property type="protein sequence ID" value="CAG6705272.1"/>
    <property type="molecule type" value="Transcribed_RNA"/>
</dbReference>
<dbReference type="GO" id="GO:0008284">
    <property type="term" value="P:positive regulation of cell population proliferation"/>
    <property type="evidence" value="ECO:0007669"/>
    <property type="project" value="UniProtKB-ARBA"/>
</dbReference>
<keyword evidence="7" id="KW-0963">Cytoplasm</keyword>
<dbReference type="Pfam" id="PF21477">
    <property type="entry name" value="FERM_C_FAK1"/>
    <property type="match status" value="1"/>
</dbReference>
<proteinExistence type="inferred from homology"/>
<dbReference type="GO" id="GO:0004715">
    <property type="term" value="F:non-membrane spanning protein tyrosine kinase activity"/>
    <property type="evidence" value="ECO:0007669"/>
    <property type="project" value="UniProtKB-EC"/>
</dbReference>
<dbReference type="FunFam" id="1.10.510.10:FF:000039">
    <property type="entry name" value="Focal adhesion kinase, isoform D"/>
    <property type="match status" value="1"/>
</dbReference>